<organism evidence="1 2">
    <name type="scientific">Hibiscus sabdariffa</name>
    <name type="common">roselle</name>
    <dbReference type="NCBI Taxonomy" id="183260"/>
    <lineage>
        <taxon>Eukaryota</taxon>
        <taxon>Viridiplantae</taxon>
        <taxon>Streptophyta</taxon>
        <taxon>Embryophyta</taxon>
        <taxon>Tracheophyta</taxon>
        <taxon>Spermatophyta</taxon>
        <taxon>Magnoliopsida</taxon>
        <taxon>eudicotyledons</taxon>
        <taxon>Gunneridae</taxon>
        <taxon>Pentapetalae</taxon>
        <taxon>rosids</taxon>
        <taxon>malvids</taxon>
        <taxon>Malvales</taxon>
        <taxon>Malvaceae</taxon>
        <taxon>Malvoideae</taxon>
        <taxon>Hibiscus</taxon>
    </lineage>
</organism>
<gene>
    <name evidence="1" type="ORF">V6N11_004694</name>
</gene>
<proteinExistence type="predicted"/>
<keyword evidence="2" id="KW-1185">Reference proteome</keyword>
<sequence>MVVIDTLDVDDGVNHLCPSGSSVQCKEALCSASIDLIRERDWHTKAPTTTSADALEYPPGNDIAIEVLEPQSAETVAEDEILDTSELQSTTMAVVVDEILDTSELQSSIDSMLEMESLDQTYYIRSSDAN</sequence>
<evidence type="ECO:0000313" key="1">
    <source>
        <dbReference type="EMBL" id="KAK9024536.1"/>
    </source>
</evidence>
<protein>
    <submittedName>
        <fullName evidence="1">Uncharacterized protein</fullName>
    </submittedName>
</protein>
<evidence type="ECO:0000313" key="2">
    <source>
        <dbReference type="Proteomes" id="UP001396334"/>
    </source>
</evidence>
<accession>A0ABR2SGW0</accession>
<dbReference type="EMBL" id="JBBPBN010000015">
    <property type="protein sequence ID" value="KAK9024536.1"/>
    <property type="molecule type" value="Genomic_DNA"/>
</dbReference>
<dbReference type="Proteomes" id="UP001396334">
    <property type="component" value="Unassembled WGS sequence"/>
</dbReference>
<reference evidence="1 2" key="1">
    <citation type="journal article" date="2024" name="G3 (Bethesda)">
        <title>Genome assembly of Hibiscus sabdariffa L. provides insights into metabolisms of medicinal natural products.</title>
        <authorList>
            <person name="Kim T."/>
        </authorList>
    </citation>
    <scope>NUCLEOTIDE SEQUENCE [LARGE SCALE GENOMIC DNA]</scope>
    <source>
        <strain evidence="1">TK-2024</strain>
        <tissue evidence="1">Old leaves</tissue>
    </source>
</reference>
<name>A0ABR2SGW0_9ROSI</name>
<comment type="caution">
    <text evidence="1">The sequence shown here is derived from an EMBL/GenBank/DDBJ whole genome shotgun (WGS) entry which is preliminary data.</text>
</comment>